<dbReference type="GO" id="GO:0003824">
    <property type="term" value="F:catalytic activity"/>
    <property type="evidence" value="ECO:0007669"/>
    <property type="project" value="InterPro"/>
</dbReference>
<evidence type="ECO:0000259" key="1">
    <source>
        <dbReference type="Pfam" id="PF02441"/>
    </source>
</evidence>
<evidence type="ECO:0000313" key="3">
    <source>
        <dbReference type="Proteomes" id="UP000886743"/>
    </source>
</evidence>
<sequence>MDLKGKTIGFAMTGSFCTFKAVVAELETLQSTGATILPIMSQNAYDTDTRFGTAESFRQALCGITGNEIIHTIRDAEPIGPKKLLDALIIAPCTGNTLGKLANGITDTPVTLAAKAHLRNERPLIIAVSTNDGLGASGKNIMSLLNRKNIYFVPFGQDDPIKKRNSLVAHMDLITVTTKFALDGEQFQPVLV</sequence>
<proteinExistence type="predicted"/>
<reference evidence="2" key="1">
    <citation type="submission" date="2020-10" db="EMBL/GenBank/DDBJ databases">
        <authorList>
            <person name="Gilroy R."/>
        </authorList>
    </citation>
    <scope>NUCLEOTIDE SEQUENCE</scope>
    <source>
        <strain evidence="2">4920</strain>
    </source>
</reference>
<dbReference type="InterPro" id="IPR036551">
    <property type="entry name" value="Flavin_trans-like"/>
</dbReference>
<organism evidence="2 3">
    <name type="scientific">Candidatus Aphodoplasma excrementigallinarum</name>
    <dbReference type="NCBI Taxonomy" id="2840673"/>
    <lineage>
        <taxon>Bacteria</taxon>
        <taxon>Bacillati</taxon>
        <taxon>Bacillota</taxon>
        <taxon>Clostridia</taxon>
        <taxon>Eubacteriales</taxon>
        <taxon>Candidatus Aphodoplasma</taxon>
    </lineage>
</organism>
<evidence type="ECO:0000313" key="2">
    <source>
        <dbReference type="EMBL" id="HIV03060.1"/>
    </source>
</evidence>
<gene>
    <name evidence="2" type="ORF">IAC74_05745</name>
</gene>
<dbReference type="SUPFAM" id="SSF52507">
    <property type="entry name" value="Homo-oligomeric flavin-containing Cys decarboxylases, HFCD"/>
    <property type="match status" value="1"/>
</dbReference>
<accession>A0A9D1NH97</accession>
<protein>
    <submittedName>
        <fullName evidence="2">Dipicolinate synthase subunit B</fullName>
    </submittedName>
</protein>
<dbReference type="Pfam" id="PF02441">
    <property type="entry name" value="Flavoprotein"/>
    <property type="match status" value="1"/>
</dbReference>
<dbReference type="PIRSF" id="PIRSF001390">
    <property type="entry name" value="Dipicolinate_synth_subunit_B"/>
    <property type="match status" value="1"/>
</dbReference>
<name>A0A9D1NH97_9FIRM</name>
<comment type="caution">
    <text evidence="2">The sequence shown here is derived from an EMBL/GenBank/DDBJ whole genome shotgun (WGS) entry which is preliminary data.</text>
</comment>
<dbReference type="Gene3D" id="3.40.50.1950">
    <property type="entry name" value="Flavin prenyltransferase-like"/>
    <property type="match status" value="1"/>
</dbReference>
<dbReference type="InterPro" id="IPR014214">
    <property type="entry name" value="Dipicolinic_acid_synth_B"/>
</dbReference>
<dbReference type="EMBL" id="DVOF01000167">
    <property type="protein sequence ID" value="HIV03060.1"/>
    <property type="molecule type" value="Genomic_DNA"/>
</dbReference>
<dbReference type="NCBIfam" id="TIGR02852">
    <property type="entry name" value="spore_dpaB"/>
    <property type="match status" value="1"/>
</dbReference>
<dbReference type="NCBIfam" id="NF006161">
    <property type="entry name" value="PRK08305.1"/>
    <property type="match status" value="1"/>
</dbReference>
<dbReference type="InterPro" id="IPR003382">
    <property type="entry name" value="Flavoprotein"/>
</dbReference>
<reference evidence="2" key="2">
    <citation type="journal article" date="2021" name="PeerJ">
        <title>Extensive microbial diversity within the chicken gut microbiome revealed by metagenomics and culture.</title>
        <authorList>
            <person name="Gilroy R."/>
            <person name="Ravi A."/>
            <person name="Getino M."/>
            <person name="Pursley I."/>
            <person name="Horton D.L."/>
            <person name="Alikhan N.F."/>
            <person name="Baker D."/>
            <person name="Gharbi K."/>
            <person name="Hall N."/>
            <person name="Watson M."/>
            <person name="Adriaenssens E.M."/>
            <person name="Foster-Nyarko E."/>
            <person name="Jarju S."/>
            <person name="Secka A."/>
            <person name="Antonio M."/>
            <person name="Oren A."/>
            <person name="Chaudhuri R.R."/>
            <person name="La Ragione R."/>
            <person name="Hildebrand F."/>
            <person name="Pallen M.J."/>
        </authorList>
    </citation>
    <scope>NUCLEOTIDE SEQUENCE</scope>
    <source>
        <strain evidence="2">4920</strain>
    </source>
</reference>
<dbReference type="AlphaFoldDB" id="A0A9D1NH97"/>
<feature type="domain" description="Flavoprotein" evidence="1">
    <location>
        <begin position="6"/>
        <end position="167"/>
    </location>
</feature>
<dbReference type="Proteomes" id="UP000886743">
    <property type="component" value="Unassembled WGS sequence"/>
</dbReference>